<dbReference type="EMBL" id="CP003257">
    <property type="protein sequence ID" value="AEX84488.1"/>
    <property type="molecule type" value="Genomic_DNA"/>
</dbReference>
<dbReference type="KEGG" id="mpz:Marpi_0028"/>
<dbReference type="Pfam" id="PF08327">
    <property type="entry name" value="AHSA1"/>
    <property type="match status" value="1"/>
</dbReference>
<dbReference type="STRING" id="443254.Marpi_0028"/>
<evidence type="ECO:0000313" key="4">
    <source>
        <dbReference type="Proteomes" id="UP000007161"/>
    </source>
</evidence>
<dbReference type="InterPro" id="IPR013538">
    <property type="entry name" value="ASHA1/2-like_C"/>
</dbReference>
<dbReference type="eggNOG" id="COG3832">
    <property type="taxonomic scope" value="Bacteria"/>
</dbReference>
<evidence type="ECO:0000259" key="2">
    <source>
        <dbReference type="Pfam" id="PF08327"/>
    </source>
</evidence>
<dbReference type="HOGENOM" id="CLU_1757940_0_0_0"/>
<dbReference type="Proteomes" id="UP000007161">
    <property type="component" value="Chromosome"/>
</dbReference>
<feature type="domain" description="Activator of Hsp90 ATPase homologue 1/2-like C-terminal" evidence="2">
    <location>
        <begin position="14"/>
        <end position="134"/>
    </location>
</feature>
<dbReference type="Gene3D" id="3.30.530.20">
    <property type="match status" value="1"/>
</dbReference>
<dbReference type="CDD" id="cd07814">
    <property type="entry name" value="SRPBCC_CalC_Aha1-like"/>
    <property type="match status" value="1"/>
</dbReference>
<reference evidence="3 4" key="1">
    <citation type="journal article" date="2012" name="J. Bacteriol.">
        <title>Complete Genome Sequence of the Thermophilic, Piezophilic, Heterotrophic Bacterium Marinitoga piezophila KA3.</title>
        <authorList>
            <person name="Lucas S."/>
            <person name="Han J."/>
            <person name="Lapidus A."/>
            <person name="Cheng J.F."/>
            <person name="Goodwin L.A."/>
            <person name="Pitluck S."/>
            <person name="Peters L."/>
            <person name="Mikhailova N."/>
            <person name="Teshima H."/>
            <person name="Detter J.C."/>
            <person name="Han C."/>
            <person name="Tapia R."/>
            <person name="Land M."/>
            <person name="Hauser L."/>
            <person name="Kyrpides N.C."/>
            <person name="Ivanova N."/>
            <person name="Pagani I."/>
            <person name="Vannier P."/>
            <person name="Oger P."/>
            <person name="Bartlett D.H."/>
            <person name="Noll K.M."/>
            <person name="Woyke T."/>
            <person name="Jebbar M."/>
        </authorList>
    </citation>
    <scope>NUCLEOTIDE SEQUENCE [LARGE SCALE GENOMIC DNA]</scope>
    <source>
        <strain evidence="4">DSM 14283 / JCM 11233 / KA3</strain>
    </source>
</reference>
<reference evidence="4" key="2">
    <citation type="submission" date="2012-01" db="EMBL/GenBank/DDBJ databases">
        <title>Complete sequence of chromosome of Marinitoga piezophila KA3.</title>
        <authorList>
            <person name="Lucas S."/>
            <person name="Han J."/>
            <person name="Lapidus A."/>
            <person name="Cheng J.-F."/>
            <person name="Goodwin L."/>
            <person name="Pitluck S."/>
            <person name="Peters L."/>
            <person name="Mikhailova N."/>
            <person name="Teshima H."/>
            <person name="Detter J.C."/>
            <person name="Han C."/>
            <person name="Tapia R."/>
            <person name="Land M."/>
            <person name="Hauser L."/>
            <person name="Kyrpides N."/>
            <person name="Ivanova N."/>
            <person name="Pagani I."/>
            <person name="Jebbar M."/>
            <person name="Vannier P."/>
            <person name="Oger P."/>
            <person name="Cario A."/>
            <person name="Bartlett D."/>
            <person name="Noll K.M."/>
            <person name="Woyke T."/>
        </authorList>
    </citation>
    <scope>NUCLEOTIDE SEQUENCE [LARGE SCALE GENOMIC DNA]</scope>
    <source>
        <strain evidence="4">DSM 14283 / JCM 11233 / KA3</strain>
    </source>
</reference>
<dbReference type="SUPFAM" id="SSF55961">
    <property type="entry name" value="Bet v1-like"/>
    <property type="match status" value="1"/>
</dbReference>
<evidence type="ECO:0000313" key="3">
    <source>
        <dbReference type="EMBL" id="AEX84488.1"/>
    </source>
</evidence>
<evidence type="ECO:0000256" key="1">
    <source>
        <dbReference type="ARBA" id="ARBA00006817"/>
    </source>
</evidence>
<dbReference type="OrthoDB" id="2632836at2"/>
<name>H2J2P4_MARPK</name>
<organism evidence="3 4">
    <name type="scientific">Marinitoga piezophila (strain DSM 14283 / JCM 11233 / KA3)</name>
    <dbReference type="NCBI Taxonomy" id="443254"/>
    <lineage>
        <taxon>Bacteria</taxon>
        <taxon>Thermotogati</taxon>
        <taxon>Thermotogota</taxon>
        <taxon>Thermotogae</taxon>
        <taxon>Petrotogales</taxon>
        <taxon>Petrotogaceae</taxon>
        <taxon>Marinitoga</taxon>
    </lineage>
</organism>
<sequence length="147" mass="17662">MVETPPIEIIEYFNAPIEKVWNVFVNENGWSPWFTDKMYMELRNEGKITFLWKQLTLGEIVEDEGYIEEIIDKRLIIFWWYKEERGYRSKVEMSFSKDENNGTWLKIIDYTQVYTLDELQIKYGCALGWGQMLNLAKLWIEKGITII</sequence>
<dbReference type="RefSeq" id="WP_014295560.1">
    <property type="nucleotide sequence ID" value="NC_016751.1"/>
</dbReference>
<dbReference type="AlphaFoldDB" id="H2J2P4"/>
<gene>
    <name evidence="3" type="ordered locus">Marpi_0028</name>
</gene>
<proteinExistence type="inferred from homology"/>
<accession>H2J2P4</accession>
<keyword evidence="4" id="KW-1185">Reference proteome</keyword>
<protein>
    <recommendedName>
        <fullName evidence="2">Activator of Hsp90 ATPase homologue 1/2-like C-terminal domain-containing protein</fullName>
    </recommendedName>
</protein>
<comment type="similarity">
    <text evidence="1">Belongs to the AHA1 family.</text>
</comment>
<dbReference type="InterPro" id="IPR023393">
    <property type="entry name" value="START-like_dom_sf"/>
</dbReference>